<dbReference type="InterPro" id="IPR020904">
    <property type="entry name" value="Sc_DH/Rdtase_CS"/>
</dbReference>
<accession>A0ABV4UB71</accession>
<dbReference type="PANTHER" id="PTHR42760">
    <property type="entry name" value="SHORT-CHAIN DEHYDROGENASES/REDUCTASES FAMILY MEMBER"/>
    <property type="match status" value="1"/>
</dbReference>
<dbReference type="Proteomes" id="UP001575105">
    <property type="component" value="Unassembled WGS sequence"/>
</dbReference>
<evidence type="ECO:0000256" key="2">
    <source>
        <dbReference type="ARBA" id="ARBA00023002"/>
    </source>
</evidence>
<proteinExistence type="inferred from homology"/>
<organism evidence="3 4">
    <name type="scientific">Natronomicrosphaera hydrolytica</name>
    <dbReference type="NCBI Taxonomy" id="3242702"/>
    <lineage>
        <taxon>Bacteria</taxon>
        <taxon>Pseudomonadati</taxon>
        <taxon>Planctomycetota</taxon>
        <taxon>Phycisphaerae</taxon>
        <taxon>Phycisphaerales</taxon>
        <taxon>Phycisphaeraceae</taxon>
        <taxon>Natronomicrosphaera</taxon>
    </lineage>
</organism>
<dbReference type="PRINTS" id="PR00080">
    <property type="entry name" value="SDRFAMILY"/>
</dbReference>
<dbReference type="PROSITE" id="PS00061">
    <property type="entry name" value="ADH_SHORT"/>
    <property type="match status" value="1"/>
</dbReference>
<keyword evidence="4" id="KW-1185">Reference proteome</keyword>
<keyword evidence="2 3" id="KW-0560">Oxidoreductase</keyword>
<comment type="similarity">
    <text evidence="1">Belongs to the short-chain dehydrogenases/reductases (SDR) family.</text>
</comment>
<dbReference type="Gene3D" id="3.40.50.720">
    <property type="entry name" value="NAD(P)-binding Rossmann-like Domain"/>
    <property type="match status" value="1"/>
</dbReference>
<dbReference type="EMBL" id="JBGUBD010000010">
    <property type="protein sequence ID" value="MFA9479588.1"/>
    <property type="molecule type" value="Genomic_DNA"/>
</dbReference>
<dbReference type="PRINTS" id="PR00081">
    <property type="entry name" value="GDHRDH"/>
</dbReference>
<dbReference type="GO" id="GO:0016491">
    <property type="term" value="F:oxidoreductase activity"/>
    <property type="evidence" value="ECO:0007669"/>
    <property type="project" value="UniProtKB-KW"/>
</dbReference>
<protein>
    <submittedName>
        <fullName evidence="3">SDR family NAD(P)-dependent oxidoreductase</fullName>
        <ecNumber evidence="3">1.1.1.-</ecNumber>
    </submittedName>
</protein>
<reference evidence="3 4" key="1">
    <citation type="submission" date="2024-08" db="EMBL/GenBank/DDBJ databases">
        <title>Whole-genome sequencing of halo(alkali)philic microorganisms from hypersaline lakes.</title>
        <authorList>
            <person name="Sorokin D.Y."/>
            <person name="Merkel A.Y."/>
            <person name="Messina E."/>
            <person name="Yakimov M."/>
        </authorList>
    </citation>
    <scope>NUCLEOTIDE SEQUENCE [LARGE SCALE GENOMIC DNA]</scope>
    <source>
        <strain evidence="3 4">AB-hyl4</strain>
    </source>
</reference>
<dbReference type="RefSeq" id="WP_425346514.1">
    <property type="nucleotide sequence ID" value="NZ_JBGUBD010000010.1"/>
</dbReference>
<dbReference type="InterPro" id="IPR036291">
    <property type="entry name" value="NAD(P)-bd_dom_sf"/>
</dbReference>
<dbReference type="Pfam" id="PF13561">
    <property type="entry name" value="adh_short_C2"/>
    <property type="match status" value="1"/>
</dbReference>
<sequence length="275" mass="28669">MPVSTEMFDLTGKVALVTGGTSGIGKAVAAAFVQHGAKVLVGSRNQEKVDAAAKELDGIADVSGEDPVAAGVSIDVANGGSVDRAVRKAVDLFGGLHIVVNSAGLMCKKPSFDLTDSDFNDLYNIHVTGSLRVAQSAGHIFREQHEGCIINLASISSFVDLVEVAAYASAKNAILGLTRSLANEWAKYGIRTNAIAPGFVPTDINRKMIEGTDRGRRIIEHTPMGRFGDSSEIAGGAVYLASPAGRFVNGHTIVIDGGYLASGIGDSVAPWEKDD</sequence>
<gene>
    <name evidence="3" type="ORF">ACERK3_14965</name>
</gene>
<dbReference type="EC" id="1.1.1.-" evidence="3"/>
<name>A0ABV4UB71_9BACT</name>
<dbReference type="InterPro" id="IPR002347">
    <property type="entry name" value="SDR_fam"/>
</dbReference>
<comment type="caution">
    <text evidence="3">The sequence shown here is derived from an EMBL/GenBank/DDBJ whole genome shotgun (WGS) entry which is preliminary data.</text>
</comment>
<evidence type="ECO:0000313" key="4">
    <source>
        <dbReference type="Proteomes" id="UP001575105"/>
    </source>
</evidence>
<evidence type="ECO:0000313" key="3">
    <source>
        <dbReference type="EMBL" id="MFA9479588.1"/>
    </source>
</evidence>
<dbReference type="PANTHER" id="PTHR42760:SF115">
    <property type="entry name" value="3-OXOACYL-[ACYL-CARRIER-PROTEIN] REDUCTASE FABG"/>
    <property type="match status" value="1"/>
</dbReference>
<evidence type="ECO:0000256" key="1">
    <source>
        <dbReference type="ARBA" id="ARBA00006484"/>
    </source>
</evidence>
<dbReference type="SUPFAM" id="SSF51735">
    <property type="entry name" value="NAD(P)-binding Rossmann-fold domains"/>
    <property type="match status" value="1"/>
</dbReference>